<dbReference type="Proteomes" id="UP000223913">
    <property type="component" value="Unassembled WGS sequence"/>
</dbReference>
<dbReference type="Pfam" id="PF00551">
    <property type="entry name" value="Formyl_trans_N"/>
    <property type="match status" value="1"/>
</dbReference>
<dbReference type="CDD" id="cd08646">
    <property type="entry name" value="FMT_core_Met-tRNA-FMT_N"/>
    <property type="match status" value="1"/>
</dbReference>
<proteinExistence type="inferred from homology"/>
<dbReference type="InterPro" id="IPR036477">
    <property type="entry name" value="Formyl_transf_N_sf"/>
</dbReference>
<dbReference type="CDD" id="cd08704">
    <property type="entry name" value="Met_tRNA_FMT_C"/>
    <property type="match status" value="1"/>
</dbReference>
<dbReference type="InterPro" id="IPR041711">
    <property type="entry name" value="Met-tRNA-FMT_N"/>
</dbReference>
<dbReference type="EMBL" id="PDUD01000001">
    <property type="protein sequence ID" value="PHN08694.1"/>
    <property type="molecule type" value="Genomic_DNA"/>
</dbReference>
<comment type="catalytic activity">
    <reaction evidence="5">
        <text>L-methionyl-tRNA(fMet) + (6R)-10-formyltetrahydrofolate = N-formyl-L-methionyl-tRNA(fMet) + (6S)-5,6,7,8-tetrahydrofolate + H(+)</text>
        <dbReference type="Rhea" id="RHEA:24380"/>
        <dbReference type="Rhea" id="RHEA-COMP:9952"/>
        <dbReference type="Rhea" id="RHEA-COMP:9953"/>
        <dbReference type="ChEBI" id="CHEBI:15378"/>
        <dbReference type="ChEBI" id="CHEBI:57453"/>
        <dbReference type="ChEBI" id="CHEBI:78530"/>
        <dbReference type="ChEBI" id="CHEBI:78844"/>
        <dbReference type="ChEBI" id="CHEBI:195366"/>
        <dbReference type="EC" id="2.1.2.9"/>
    </reaction>
</comment>
<keyword evidence="3 5" id="KW-0808">Transferase</keyword>
<evidence type="ECO:0000256" key="4">
    <source>
        <dbReference type="ARBA" id="ARBA00022917"/>
    </source>
</evidence>
<dbReference type="Pfam" id="PF02911">
    <property type="entry name" value="Formyl_trans_C"/>
    <property type="match status" value="1"/>
</dbReference>
<dbReference type="Gene3D" id="3.40.50.12230">
    <property type="match status" value="1"/>
</dbReference>
<dbReference type="InterPro" id="IPR005793">
    <property type="entry name" value="Formyl_trans_C"/>
</dbReference>
<evidence type="ECO:0000313" key="9">
    <source>
        <dbReference type="Proteomes" id="UP000223913"/>
    </source>
</evidence>
<dbReference type="SUPFAM" id="SSF53328">
    <property type="entry name" value="Formyltransferase"/>
    <property type="match status" value="1"/>
</dbReference>
<evidence type="ECO:0000256" key="5">
    <source>
        <dbReference type="HAMAP-Rule" id="MF_00182"/>
    </source>
</evidence>
<evidence type="ECO:0000256" key="1">
    <source>
        <dbReference type="ARBA" id="ARBA00010699"/>
    </source>
</evidence>
<feature type="domain" description="Formyl transferase N-terminal" evidence="6">
    <location>
        <begin position="2"/>
        <end position="173"/>
    </location>
</feature>
<keyword evidence="9" id="KW-1185">Reference proteome</keyword>
<dbReference type="GO" id="GO:0004479">
    <property type="term" value="F:methionyl-tRNA formyltransferase activity"/>
    <property type="evidence" value="ECO:0007669"/>
    <property type="project" value="UniProtKB-UniRule"/>
</dbReference>
<sequence>MGTPEFAVPALDILVSNGYQVVGVITATDKYGGRGNKQLLESAVKKYAVKAGIPVLQPEKLRNPEFIEQLRTLKANLQVVVAFRMLPEIVWDMPEYGTFNLHGSLLPKYRGAAPINWAVIQGEKETGVTTFFIQHKIDTGDVMFQETLPIGPDETAGEVHDRMMELGAQTVLKTVQAIERNDYELKPQDDSLATKAPKIFHETCEIDFRQNTGTVHDFIRGLSPYPAAWTMLEDKKLKILRSEKEMSPPKQAPGTFVSDNKTFVKVATNDGYIQLLELQLQGRKRMEVKDFLNGYSF</sequence>
<comment type="similarity">
    <text evidence="1 5">Belongs to the Fmt family.</text>
</comment>
<evidence type="ECO:0000256" key="2">
    <source>
        <dbReference type="ARBA" id="ARBA00012261"/>
    </source>
</evidence>
<protein>
    <recommendedName>
        <fullName evidence="2 5">Methionyl-tRNA formyltransferase</fullName>
        <ecNumber evidence="2 5">2.1.2.9</ecNumber>
    </recommendedName>
</protein>
<dbReference type="OrthoDB" id="9802815at2"/>
<dbReference type="InterPro" id="IPR011034">
    <property type="entry name" value="Formyl_transferase-like_C_sf"/>
</dbReference>
<evidence type="ECO:0000259" key="7">
    <source>
        <dbReference type="Pfam" id="PF02911"/>
    </source>
</evidence>
<feature type="domain" description="Formyl transferase C-terminal" evidence="7">
    <location>
        <begin position="198"/>
        <end position="295"/>
    </location>
</feature>
<organism evidence="8 9">
    <name type="scientific">Flavilitoribacter nigricans (strain ATCC 23147 / DSM 23189 / NBRC 102662 / NCIMB 1420 / SS-2)</name>
    <name type="common">Lewinella nigricans</name>
    <dbReference type="NCBI Taxonomy" id="1122177"/>
    <lineage>
        <taxon>Bacteria</taxon>
        <taxon>Pseudomonadati</taxon>
        <taxon>Bacteroidota</taxon>
        <taxon>Saprospiria</taxon>
        <taxon>Saprospirales</taxon>
        <taxon>Lewinellaceae</taxon>
        <taxon>Flavilitoribacter</taxon>
    </lineage>
</organism>
<keyword evidence="4 5" id="KW-0648">Protein biosynthesis</keyword>
<dbReference type="InterPro" id="IPR044135">
    <property type="entry name" value="Met-tRNA-FMT_C"/>
</dbReference>
<dbReference type="AlphaFoldDB" id="A0A2D0NJL8"/>
<feature type="binding site" evidence="5">
    <location>
        <begin position="104"/>
        <end position="107"/>
    </location>
    <ligand>
        <name>(6S)-5,6,7,8-tetrahydrofolate</name>
        <dbReference type="ChEBI" id="CHEBI:57453"/>
    </ligand>
</feature>
<dbReference type="SUPFAM" id="SSF50486">
    <property type="entry name" value="FMT C-terminal domain-like"/>
    <property type="match status" value="1"/>
</dbReference>
<dbReference type="PANTHER" id="PTHR11138:SF5">
    <property type="entry name" value="METHIONYL-TRNA FORMYLTRANSFERASE, MITOCHONDRIAL"/>
    <property type="match status" value="1"/>
</dbReference>
<accession>A0A2D0NJL8</accession>
<dbReference type="HAMAP" id="MF_00182">
    <property type="entry name" value="Formyl_trans"/>
    <property type="match status" value="1"/>
</dbReference>
<dbReference type="InterPro" id="IPR002376">
    <property type="entry name" value="Formyl_transf_N"/>
</dbReference>
<gene>
    <name evidence="5" type="primary">fmt</name>
    <name evidence="8" type="ORF">CRP01_00120</name>
</gene>
<dbReference type="GO" id="GO:0005829">
    <property type="term" value="C:cytosol"/>
    <property type="evidence" value="ECO:0007669"/>
    <property type="project" value="TreeGrafter"/>
</dbReference>
<reference evidence="8 9" key="1">
    <citation type="submission" date="2017-10" db="EMBL/GenBank/DDBJ databases">
        <title>The draft genome sequence of Lewinella nigricans NBRC 102662.</title>
        <authorList>
            <person name="Wang K."/>
        </authorList>
    </citation>
    <scope>NUCLEOTIDE SEQUENCE [LARGE SCALE GENOMIC DNA]</scope>
    <source>
        <strain evidence="8 9">NBRC 102662</strain>
    </source>
</reference>
<comment type="function">
    <text evidence="5">Attaches a formyl group to the free amino group of methionyl-tRNA(fMet). The formyl group appears to play a dual role in the initiator identity of N-formylmethionyl-tRNA by promoting its recognition by IF2 and preventing the misappropriation of this tRNA by the elongation apparatus.</text>
</comment>
<dbReference type="InterPro" id="IPR005794">
    <property type="entry name" value="Fmt"/>
</dbReference>
<evidence type="ECO:0000313" key="8">
    <source>
        <dbReference type="EMBL" id="PHN08694.1"/>
    </source>
</evidence>
<comment type="caution">
    <text evidence="8">The sequence shown here is derived from an EMBL/GenBank/DDBJ whole genome shotgun (WGS) entry which is preliminary data.</text>
</comment>
<evidence type="ECO:0000259" key="6">
    <source>
        <dbReference type="Pfam" id="PF00551"/>
    </source>
</evidence>
<dbReference type="NCBIfam" id="TIGR00460">
    <property type="entry name" value="fmt"/>
    <property type="match status" value="1"/>
</dbReference>
<dbReference type="PANTHER" id="PTHR11138">
    <property type="entry name" value="METHIONYL-TRNA FORMYLTRANSFERASE"/>
    <property type="match status" value="1"/>
</dbReference>
<evidence type="ECO:0000256" key="3">
    <source>
        <dbReference type="ARBA" id="ARBA00022679"/>
    </source>
</evidence>
<dbReference type="EC" id="2.1.2.9" evidence="2 5"/>
<name>A0A2D0NJL8_FLAN2</name>